<name>A0A8J6QBJ5_9FLAO</name>
<keyword evidence="8" id="KW-1185">Reference proteome</keyword>
<feature type="non-terminal residue" evidence="7">
    <location>
        <position position="1"/>
    </location>
</feature>
<keyword evidence="3" id="KW-1278">Translocase</keyword>
<feature type="domain" description="ABC transporter" evidence="6">
    <location>
        <begin position="1"/>
        <end position="86"/>
    </location>
</feature>
<dbReference type="GO" id="GO:0016887">
    <property type="term" value="F:ATP hydrolysis activity"/>
    <property type="evidence" value="ECO:0007669"/>
    <property type="project" value="InterPro"/>
</dbReference>
<dbReference type="AlphaFoldDB" id="A0A8J6QBJ5"/>
<gene>
    <name evidence="7" type="ORF">ICJ84_16545</name>
</gene>
<comment type="caution">
    <text evidence="7">The sequence shown here is derived from an EMBL/GenBank/DDBJ whole genome shotgun (WGS) entry which is preliminary data.</text>
</comment>
<dbReference type="GO" id="GO:0005524">
    <property type="term" value="F:ATP binding"/>
    <property type="evidence" value="ECO:0007669"/>
    <property type="project" value="UniProtKB-KW"/>
</dbReference>
<dbReference type="InterPro" id="IPR027417">
    <property type="entry name" value="P-loop_NTPase"/>
</dbReference>
<dbReference type="EMBL" id="JACVXC010000017">
    <property type="protein sequence ID" value="MBD0837037.1"/>
    <property type="molecule type" value="Genomic_DNA"/>
</dbReference>
<dbReference type="SUPFAM" id="SSF52540">
    <property type="entry name" value="P-loop containing nucleoside triphosphate hydrolases"/>
    <property type="match status" value="1"/>
</dbReference>
<feature type="non-terminal residue" evidence="7">
    <location>
        <position position="95"/>
    </location>
</feature>
<accession>A0A8J6QBJ5</accession>
<dbReference type="Proteomes" id="UP000602057">
    <property type="component" value="Unassembled WGS sequence"/>
</dbReference>
<dbReference type="GO" id="GO:0006865">
    <property type="term" value="P:amino acid transport"/>
    <property type="evidence" value="ECO:0007669"/>
    <property type="project" value="UniProtKB-KW"/>
</dbReference>
<evidence type="ECO:0000256" key="1">
    <source>
        <dbReference type="ARBA" id="ARBA00022448"/>
    </source>
</evidence>
<dbReference type="InterPro" id="IPR003439">
    <property type="entry name" value="ABC_transporter-like_ATP-bd"/>
</dbReference>
<dbReference type="PANTHER" id="PTHR43166">
    <property type="entry name" value="AMINO ACID IMPORT ATP-BINDING PROTEIN"/>
    <property type="match status" value="1"/>
</dbReference>
<keyword evidence="7" id="KW-0067">ATP-binding</keyword>
<dbReference type="PANTHER" id="PTHR43166:SF30">
    <property type="entry name" value="METHIONINE IMPORT ATP-BINDING PROTEIN METN"/>
    <property type="match status" value="1"/>
</dbReference>
<keyword evidence="1" id="KW-0813">Transport</keyword>
<evidence type="ECO:0000256" key="4">
    <source>
        <dbReference type="ARBA" id="ARBA00022970"/>
    </source>
</evidence>
<evidence type="ECO:0000259" key="6">
    <source>
        <dbReference type="Pfam" id="PF00005"/>
    </source>
</evidence>
<organism evidence="7 8">
    <name type="scientific">Aestuariibaculum suncheonense</name>
    <dbReference type="NCBI Taxonomy" id="1028745"/>
    <lineage>
        <taxon>Bacteria</taxon>
        <taxon>Pseudomonadati</taxon>
        <taxon>Bacteroidota</taxon>
        <taxon>Flavobacteriia</taxon>
        <taxon>Flavobacteriales</taxon>
        <taxon>Flavobacteriaceae</taxon>
    </lineage>
</organism>
<reference evidence="7" key="2">
    <citation type="submission" date="2020-09" db="EMBL/GenBank/DDBJ databases">
        <authorList>
            <person name="Wu Z."/>
        </authorList>
    </citation>
    <scope>NUCLEOTIDE SEQUENCE</scope>
    <source>
        <strain evidence="7">SC17</strain>
    </source>
</reference>
<evidence type="ECO:0000256" key="3">
    <source>
        <dbReference type="ARBA" id="ARBA00022967"/>
    </source>
</evidence>
<keyword evidence="7" id="KW-0547">Nucleotide-binding</keyword>
<evidence type="ECO:0000313" key="8">
    <source>
        <dbReference type="Proteomes" id="UP000602057"/>
    </source>
</evidence>
<reference evidence="7" key="1">
    <citation type="journal article" date="2013" name="Int. J. Syst. Evol. Microbiol.">
        <title>Aestuariibaculum suncheonense gen. nov., sp. nov., a marine bacterium of the family Flavobacteriaceae isolated from a tidal flat and emended descriptions of the genera Gaetbulibacter and Tamlana.</title>
        <authorList>
            <person name="Jeong S.H."/>
            <person name="Park M.S."/>
            <person name="Jin H.M."/>
            <person name="Lee K."/>
            <person name="Park W."/>
            <person name="Jeon C.O."/>
        </authorList>
    </citation>
    <scope>NUCLEOTIDE SEQUENCE</scope>
    <source>
        <strain evidence="7">SC17</strain>
    </source>
</reference>
<evidence type="ECO:0000256" key="2">
    <source>
        <dbReference type="ARBA" id="ARBA00022475"/>
    </source>
</evidence>
<sequence>IGMIFQHFYLISAKTVFENIAFALKAAGKTKEEITSKTNELLKLVGLENQKDQYPSQLSGGQKQRVGIARALANDPKVLLCDEATSALDPNTTKS</sequence>
<dbReference type="InterPro" id="IPR050086">
    <property type="entry name" value="MetN_ABC_transporter-like"/>
</dbReference>
<keyword evidence="2" id="KW-1003">Cell membrane</keyword>
<protein>
    <submittedName>
        <fullName evidence="7">ATP-binding cassette domain-containing protein</fullName>
    </submittedName>
</protein>
<evidence type="ECO:0000313" key="7">
    <source>
        <dbReference type="EMBL" id="MBD0837037.1"/>
    </source>
</evidence>
<keyword evidence="5" id="KW-0472">Membrane</keyword>
<dbReference type="Gene3D" id="3.40.50.300">
    <property type="entry name" value="P-loop containing nucleotide triphosphate hydrolases"/>
    <property type="match status" value="1"/>
</dbReference>
<evidence type="ECO:0000256" key="5">
    <source>
        <dbReference type="ARBA" id="ARBA00023136"/>
    </source>
</evidence>
<proteinExistence type="predicted"/>
<dbReference type="Pfam" id="PF00005">
    <property type="entry name" value="ABC_tran"/>
    <property type="match status" value="1"/>
</dbReference>
<keyword evidence="4" id="KW-0029">Amino-acid transport</keyword>